<evidence type="ECO:0000256" key="1">
    <source>
        <dbReference type="ARBA" id="ARBA00001946"/>
    </source>
</evidence>
<dbReference type="GO" id="GO:0009231">
    <property type="term" value="P:riboflavin biosynthetic process"/>
    <property type="evidence" value="ECO:0007669"/>
    <property type="project" value="TreeGrafter"/>
</dbReference>
<dbReference type="PANTHER" id="PTHR46470:SF4">
    <property type="entry name" value="5-AMINO-6-(5-PHOSPHO-D-RIBITYLAMINO)URACIL PHOSPHATASE YIGB"/>
    <property type="match status" value="1"/>
</dbReference>
<dbReference type="AlphaFoldDB" id="A0A2M8RXI1"/>
<comment type="cofactor">
    <cofactor evidence="1">
        <name>Mg(2+)</name>
        <dbReference type="ChEBI" id="CHEBI:18420"/>
    </cofactor>
</comment>
<evidence type="ECO:0000256" key="3">
    <source>
        <dbReference type="ARBA" id="ARBA00022842"/>
    </source>
</evidence>
<protein>
    <submittedName>
        <fullName evidence="4">HAD family hydrolase</fullName>
    </submittedName>
</protein>
<dbReference type="SFLD" id="SFLDS00003">
    <property type="entry name" value="Haloacid_Dehalogenase"/>
    <property type="match status" value="1"/>
</dbReference>
<dbReference type="OrthoDB" id="367448at2"/>
<keyword evidence="5" id="KW-1185">Reference proteome</keyword>
<dbReference type="EMBL" id="PHGZ01000006">
    <property type="protein sequence ID" value="PJG83591.1"/>
    <property type="molecule type" value="Genomic_DNA"/>
</dbReference>
<keyword evidence="3" id="KW-0460">Magnesium</keyword>
<evidence type="ECO:0000313" key="4">
    <source>
        <dbReference type="EMBL" id="PJG83591.1"/>
    </source>
</evidence>
<sequence>MKFYRTLQPFQVISFDLDDTLYDNTEVIRLAEQQCIERLRDLSGIAQIDVAYWFAWKQRIEREHPQQCEDVTQWRIMTIRALLQTHRKSAVEIEGICTQTIRHFLHWRHKITLPQFSVDLLNRLKSRYKLAVITNGNVDPLRLGLNQFDFVLRGGEQGRAKPHRELFHLTAEHFRCDPHAVLHIGDSLITDVQGAIQAGCQAVWLNESGKDLNAFRECRILPTVEIRRLEELLAITQHQAENNQ</sequence>
<dbReference type="GO" id="GO:0016787">
    <property type="term" value="F:hydrolase activity"/>
    <property type="evidence" value="ECO:0007669"/>
    <property type="project" value="UniProtKB-KW"/>
</dbReference>
<dbReference type="Gene3D" id="3.40.50.1000">
    <property type="entry name" value="HAD superfamily/HAD-like"/>
    <property type="match status" value="1"/>
</dbReference>
<comment type="caution">
    <text evidence="4">The sequence shown here is derived from an EMBL/GenBank/DDBJ whole genome shotgun (WGS) entry which is preliminary data.</text>
</comment>
<dbReference type="SUPFAM" id="SSF56784">
    <property type="entry name" value="HAD-like"/>
    <property type="match status" value="1"/>
</dbReference>
<dbReference type="InterPro" id="IPR036412">
    <property type="entry name" value="HAD-like_sf"/>
</dbReference>
<evidence type="ECO:0000256" key="2">
    <source>
        <dbReference type="ARBA" id="ARBA00022801"/>
    </source>
</evidence>
<accession>A0A2M8RXI1</accession>
<dbReference type="Proteomes" id="UP000230282">
    <property type="component" value="Unassembled WGS sequence"/>
</dbReference>
<keyword evidence="2 4" id="KW-0378">Hydrolase</keyword>
<dbReference type="InterPro" id="IPR006439">
    <property type="entry name" value="HAD-SF_hydro_IA"/>
</dbReference>
<evidence type="ECO:0000313" key="5">
    <source>
        <dbReference type="Proteomes" id="UP000230282"/>
    </source>
</evidence>
<dbReference type="RefSeq" id="WP_100296016.1">
    <property type="nucleotide sequence ID" value="NZ_PHGZ01000006.1"/>
</dbReference>
<dbReference type="Gene3D" id="1.20.120.1600">
    <property type="match status" value="1"/>
</dbReference>
<reference evidence="4 5" key="1">
    <citation type="submission" date="2017-11" db="EMBL/GenBank/DDBJ databases">
        <title>Reclassification of Bisgaard taxon 5 as Caviibacterium pharyngocola gen. nov., sp. nov.</title>
        <authorList>
            <person name="Christensen H."/>
        </authorList>
    </citation>
    <scope>NUCLEOTIDE SEQUENCE [LARGE SCALE GENOMIC DNA]</scope>
    <source>
        <strain evidence="4 5">7_3</strain>
    </source>
</reference>
<gene>
    <name evidence="4" type="ORF">CVP04_02850</name>
</gene>
<dbReference type="InterPro" id="IPR051400">
    <property type="entry name" value="HAD-like_hydrolase"/>
</dbReference>
<dbReference type="InterPro" id="IPR023214">
    <property type="entry name" value="HAD_sf"/>
</dbReference>
<proteinExistence type="predicted"/>
<dbReference type="NCBIfam" id="TIGR01549">
    <property type="entry name" value="HAD-SF-IA-v1"/>
    <property type="match status" value="1"/>
</dbReference>
<organism evidence="4 5">
    <name type="scientific">Caviibacterium pharyngocola</name>
    <dbReference type="NCBI Taxonomy" id="28159"/>
    <lineage>
        <taxon>Bacteria</taxon>
        <taxon>Pseudomonadati</taxon>
        <taxon>Pseudomonadota</taxon>
        <taxon>Gammaproteobacteria</taxon>
        <taxon>Pasteurellales</taxon>
        <taxon>Pasteurellaceae</taxon>
        <taxon>Caviibacterium</taxon>
    </lineage>
</organism>
<dbReference type="Pfam" id="PF00702">
    <property type="entry name" value="Hydrolase"/>
    <property type="match status" value="1"/>
</dbReference>
<dbReference type="PANTHER" id="PTHR46470">
    <property type="entry name" value="N-ACYLNEURAMINATE-9-PHOSPHATASE"/>
    <property type="match status" value="1"/>
</dbReference>
<name>A0A2M8RXI1_9PAST</name>
<dbReference type="SFLD" id="SFLDG01129">
    <property type="entry name" value="C1.5:_HAD__Beta-PGM__Phosphata"/>
    <property type="match status" value="1"/>
</dbReference>